<comment type="similarity">
    <text evidence="5 18">Belongs to the CDS family.</text>
</comment>
<dbReference type="PROSITE" id="PS01315">
    <property type="entry name" value="CDS"/>
    <property type="match status" value="1"/>
</dbReference>
<feature type="transmembrane region" description="Helical" evidence="19">
    <location>
        <begin position="72"/>
        <end position="92"/>
    </location>
</feature>
<evidence type="ECO:0000256" key="4">
    <source>
        <dbReference type="ARBA" id="ARBA00005189"/>
    </source>
</evidence>
<evidence type="ECO:0000256" key="5">
    <source>
        <dbReference type="ARBA" id="ARBA00010185"/>
    </source>
</evidence>
<comment type="pathway">
    <text evidence="4">Lipid metabolism.</text>
</comment>
<evidence type="ECO:0000256" key="11">
    <source>
        <dbReference type="ARBA" id="ARBA00022692"/>
    </source>
</evidence>
<dbReference type="GO" id="GO:0005886">
    <property type="term" value="C:plasma membrane"/>
    <property type="evidence" value="ECO:0007669"/>
    <property type="project" value="UniProtKB-SubCell"/>
</dbReference>
<evidence type="ECO:0000256" key="10">
    <source>
        <dbReference type="ARBA" id="ARBA00022679"/>
    </source>
</evidence>
<dbReference type="RefSeq" id="WP_176272694.1">
    <property type="nucleotide sequence ID" value="NZ_JABWTA010000001.1"/>
</dbReference>
<keyword evidence="11 18" id="KW-0812">Transmembrane</keyword>
<keyword evidence="10 18" id="KW-0808">Transferase</keyword>
<accession>A0A850H5C8</accession>
<dbReference type="AlphaFoldDB" id="A0A850H5C8"/>
<evidence type="ECO:0000256" key="14">
    <source>
        <dbReference type="ARBA" id="ARBA00023098"/>
    </source>
</evidence>
<keyword evidence="13 19" id="KW-1133">Transmembrane helix</keyword>
<evidence type="ECO:0000256" key="12">
    <source>
        <dbReference type="ARBA" id="ARBA00022695"/>
    </source>
</evidence>
<keyword evidence="12 18" id="KW-0548">Nucleotidyltransferase</keyword>
<evidence type="ECO:0000256" key="16">
    <source>
        <dbReference type="ARBA" id="ARBA00023209"/>
    </source>
</evidence>
<evidence type="ECO:0000256" key="18">
    <source>
        <dbReference type="RuleBase" id="RU003938"/>
    </source>
</evidence>
<evidence type="ECO:0000256" key="17">
    <source>
        <dbReference type="ARBA" id="ARBA00023264"/>
    </source>
</evidence>
<keyword evidence="21" id="KW-1185">Reference proteome</keyword>
<comment type="subcellular location">
    <subcellularLocation>
        <location evidence="2">Cell membrane</location>
        <topology evidence="2">Multi-pass membrane protein</topology>
    </subcellularLocation>
</comment>
<comment type="pathway">
    <text evidence="3 18">Phospholipid metabolism; CDP-diacylglycerol biosynthesis; CDP-diacylglycerol from sn-glycerol 3-phosphate: step 3/3.</text>
</comment>
<evidence type="ECO:0000256" key="7">
    <source>
        <dbReference type="ARBA" id="ARBA00019373"/>
    </source>
</evidence>
<keyword evidence="15 19" id="KW-0472">Membrane</keyword>
<evidence type="ECO:0000256" key="15">
    <source>
        <dbReference type="ARBA" id="ARBA00023136"/>
    </source>
</evidence>
<gene>
    <name evidence="20" type="ORF">HUO12_05820</name>
</gene>
<feature type="transmembrane region" description="Helical" evidence="19">
    <location>
        <begin position="162"/>
        <end position="184"/>
    </location>
</feature>
<evidence type="ECO:0000256" key="3">
    <source>
        <dbReference type="ARBA" id="ARBA00005119"/>
    </source>
</evidence>
<feature type="transmembrane region" description="Helical" evidence="19">
    <location>
        <begin position="136"/>
        <end position="156"/>
    </location>
</feature>
<dbReference type="PANTHER" id="PTHR46382">
    <property type="entry name" value="PHOSPHATIDATE CYTIDYLYLTRANSFERASE"/>
    <property type="match status" value="1"/>
</dbReference>
<protein>
    <recommendedName>
        <fullName evidence="7 18">Phosphatidate cytidylyltransferase</fullName>
        <ecNumber evidence="6 18">2.7.7.41</ecNumber>
    </recommendedName>
</protein>
<comment type="caution">
    <text evidence="20">The sequence shown here is derived from an EMBL/GenBank/DDBJ whole genome shotgun (WGS) entry which is preliminary data.</text>
</comment>
<keyword evidence="14" id="KW-0443">Lipid metabolism</keyword>
<evidence type="ECO:0000256" key="1">
    <source>
        <dbReference type="ARBA" id="ARBA00001698"/>
    </source>
</evidence>
<keyword evidence="16" id="KW-0594">Phospholipid biosynthesis</keyword>
<sequence length="233" mass="23805">MDGSAVLADAEAPKKKKSDLPVRFASAVVMLVVAGGAFWLGGAAFDLFIMIVAVLCLLEFARLVTAITPTGMARVAALLAAGAYVATAAYSLVSLPEAVVVGVLGVVIATDVGAYFSGRTIGGPKIAPSISPSKTWAGLIGGMIAAGLVSGGLFAWNTGEITLRPMLFIAFGIGAMLAVLAQMGDFFESWLKRKAGVKDSSNLIPGHGGVFDRVDGLLPVAIASGFLWALHPA</sequence>
<comment type="catalytic activity">
    <reaction evidence="1 18">
        <text>a 1,2-diacyl-sn-glycero-3-phosphate + CTP + H(+) = a CDP-1,2-diacyl-sn-glycerol + diphosphate</text>
        <dbReference type="Rhea" id="RHEA:16229"/>
        <dbReference type="ChEBI" id="CHEBI:15378"/>
        <dbReference type="ChEBI" id="CHEBI:33019"/>
        <dbReference type="ChEBI" id="CHEBI:37563"/>
        <dbReference type="ChEBI" id="CHEBI:58332"/>
        <dbReference type="ChEBI" id="CHEBI:58608"/>
        <dbReference type="EC" id="2.7.7.41"/>
    </reaction>
</comment>
<keyword evidence="9" id="KW-0444">Lipid biosynthesis</keyword>
<reference evidence="20 21" key="1">
    <citation type="submission" date="2020-06" db="EMBL/GenBank/DDBJ databases">
        <title>Altererythrobacter lutimaris sp. nov., a marine bacterium isolated from a tidal flat.</title>
        <authorList>
            <person name="Kim D."/>
            <person name="Yoo Y."/>
            <person name="Kim J.-J."/>
        </authorList>
    </citation>
    <scope>NUCLEOTIDE SEQUENCE [LARGE SCALE GENOMIC DNA]</scope>
    <source>
        <strain evidence="20 21">JGD-16</strain>
    </source>
</reference>
<evidence type="ECO:0000256" key="6">
    <source>
        <dbReference type="ARBA" id="ARBA00012487"/>
    </source>
</evidence>
<proteinExistence type="inferred from homology"/>
<dbReference type="GO" id="GO:0016024">
    <property type="term" value="P:CDP-diacylglycerol biosynthetic process"/>
    <property type="evidence" value="ECO:0007669"/>
    <property type="project" value="UniProtKB-UniPathway"/>
</dbReference>
<evidence type="ECO:0000256" key="9">
    <source>
        <dbReference type="ARBA" id="ARBA00022516"/>
    </source>
</evidence>
<name>A0A850H5C8_9SPHN</name>
<dbReference type="UniPathway" id="UPA00557">
    <property type="reaction ID" value="UER00614"/>
</dbReference>
<dbReference type="PANTHER" id="PTHR46382:SF1">
    <property type="entry name" value="PHOSPHATIDATE CYTIDYLYLTRANSFERASE"/>
    <property type="match status" value="1"/>
</dbReference>
<dbReference type="EMBL" id="JABWTA010000001">
    <property type="protein sequence ID" value="NVE94414.1"/>
    <property type="molecule type" value="Genomic_DNA"/>
</dbReference>
<evidence type="ECO:0000313" key="21">
    <source>
        <dbReference type="Proteomes" id="UP000546031"/>
    </source>
</evidence>
<keyword evidence="17" id="KW-1208">Phospholipid metabolism</keyword>
<evidence type="ECO:0000313" key="20">
    <source>
        <dbReference type="EMBL" id="NVE94414.1"/>
    </source>
</evidence>
<feature type="transmembrane region" description="Helical" evidence="19">
    <location>
        <begin position="98"/>
        <end position="116"/>
    </location>
</feature>
<evidence type="ECO:0000256" key="8">
    <source>
        <dbReference type="ARBA" id="ARBA00022475"/>
    </source>
</evidence>
<evidence type="ECO:0000256" key="13">
    <source>
        <dbReference type="ARBA" id="ARBA00022989"/>
    </source>
</evidence>
<evidence type="ECO:0000256" key="19">
    <source>
        <dbReference type="SAM" id="Phobius"/>
    </source>
</evidence>
<keyword evidence="8" id="KW-1003">Cell membrane</keyword>
<dbReference type="Proteomes" id="UP000546031">
    <property type="component" value="Unassembled WGS sequence"/>
</dbReference>
<feature type="transmembrane region" description="Helical" evidence="19">
    <location>
        <begin position="47"/>
        <end position="65"/>
    </location>
</feature>
<dbReference type="GO" id="GO:0004605">
    <property type="term" value="F:phosphatidate cytidylyltransferase activity"/>
    <property type="evidence" value="ECO:0007669"/>
    <property type="project" value="UniProtKB-EC"/>
</dbReference>
<dbReference type="EC" id="2.7.7.41" evidence="6 18"/>
<dbReference type="InterPro" id="IPR000374">
    <property type="entry name" value="PC_trans"/>
</dbReference>
<evidence type="ECO:0000256" key="2">
    <source>
        <dbReference type="ARBA" id="ARBA00004651"/>
    </source>
</evidence>
<organism evidence="20 21">
    <name type="scientific">Altererythrobacter lutimaris</name>
    <dbReference type="NCBI Taxonomy" id="2743979"/>
    <lineage>
        <taxon>Bacteria</taxon>
        <taxon>Pseudomonadati</taxon>
        <taxon>Pseudomonadota</taxon>
        <taxon>Alphaproteobacteria</taxon>
        <taxon>Sphingomonadales</taxon>
        <taxon>Erythrobacteraceae</taxon>
        <taxon>Altererythrobacter</taxon>
    </lineage>
</organism>
<dbReference type="Pfam" id="PF01148">
    <property type="entry name" value="CTP_transf_1"/>
    <property type="match status" value="1"/>
</dbReference>
<feature type="transmembrane region" description="Helical" evidence="19">
    <location>
        <begin position="20"/>
        <end position="41"/>
    </location>
</feature>